<gene>
    <name evidence="2" type="ORF">G0Q06_09090</name>
</gene>
<reference evidence="2 3" key="1">
    <citation type="submission" date="2020-02" db="EMBL/GenBank/DDBJ databases">
        <title>Albibacoteraceae fam. nov., the first described family within the subdivision 4 Verrucomicrobia.</title>
        <authorList>
            <person name="Xi F."/>
        </authorList>
    </citation>
    <scope>NUCLEOTIDE SEQUENCE [LARGE SCALE GENOMIC DNA]</scope>
    <source>
        <strain evidence="2 3">CK1056</strain>
    </source>
</reference>
<evidence type="ECO:0000313" key="3">
    <source>
        <dbReference type="Proteomes" id="UP000478417"/>
    </source>
</evidence>
<feature type="domain" description="Sulfatase-modifying factor enzyme-like" evidence="1">
    <location>
        <begin position="103"/>
        <end position="388"/>
    </location>
</feature>
<dbReference type="InterPro" id="IPR051043">
    <property type="entry name" value="Sulfatase_Mod_Factor_Kinase"/>
</dbReference>
<dbReference type="InterPro" id="IPR042095">
    <property type="entry name" value="SUMF_sf"/>
</dbReference>
<dbReference type="EMBL" id="JAAGNX010000002">
    <property type="protein sequence ID" value="NDV62604.1"/>
    <property type="molecule type" value="Genomic_DNA"/>
</dbReference>
<dbReference type="Proteomes" id="UP000478417">
    <property type="component" value="Unassembled WGS sequence"/>
</dbReference>
<protein>
    <submittedName>
        <fullName evidence="2">SUMF1/EgtB/PvdO family nonheme iron enzyme</fullName>
    </submittedName>
</protein>
<dbReference type="SUPFAM" id="SSF56436">
    <property type="entry name" value="C-type lectin-like"/>
    <property type="match status" value="1"/>
</dbReference>
<dbReference type="InterPro" id="IPR005532">
    <property type="entry name" value="SUMF_dom"/>
</dbReference>
<keyword evidence="3" id="KW-1185">Reference proteome</keyword>
<sequence length="392" mass="42103">MAQPWPNVDAAVQMSTDGTTWLPVSPGLVEVSATNVQFRTVLTPTGGGVPLISDTISESFPTGSGSVEVSLDRSNDLAAWAGIAPGTEAVDPKIFLRVETTGAMSLVSSGLFTMGSPTDPAEPGRDSDEIPHEVTLTRSFYIQQTEVTKAQWDAVRAQGAALGLGYTDISVGQNGFDGTSGLPVGQNGFSEEFMHPVTLVSWNDVVKWLNLLSELHGLDPCYTLGGETHRTGGGIPQYEFDNNGYRLPTEAEWEYACRAGTTTAFYSGPITHTGTSPLDPNLDLIGWYGGNENTSTHPIGEKQPNAWGLYDTSGNVLEWCWDFYDSYDTGPVTDPVGPVTSGFGQRLLRGGAITNGILLFNAFECRSAYRNFSAPEFGFNYAGFRPVRTVVP</sequence>
<dbReference type="Pfam" id="PF03781">
    <property type="entry name" value="FGE-sulfatase"/>
    <property type="match status" value="1"/>
</dbReference>
<dbReference type="InterPro" id="IPR016187">
    <property type="entry name" value="CTDL_fold"/>
</dbReference>
<dbReference type="PANTHER" id="PTHR23150">
    <property type="entry name" value="SULFATASE MODIFYING FACTOR 1, 2"/>
    <property type="match status" value="1"/>
</dbReference>
<accession>A0A6B2M3D1</accession>
<dbReference type="RefSeq" id="WP_163964770.1">
    <property type="nucleotide sequence ID" value="NZ_JAAGNX010000002.1"/>
</dbReference>
<proteinExistence type="predicted"/>
<dbReference type="Gene3D" id="3.90.1580.10">
    <property type="entry name" value="paralog of FGE (formylglycine-generating enzyme)"/>
    <property type="match status" value="1"/>
</dbReference>
<organism evidence="2 3">
    <name type="scientific">Oceanipulchritudo coccoides</name>
    <dbReference type="NCBI Taxonomy" id="2706888"/>
    <lineage>
        <taxon>Bacteria</taxon>
        <taxon>Pseudomonadati</taxon>
        <taxon>Verrucomicrobiota</taxon>
        <taxon>Opitutia</taxon>
        <taxon>Puniceicoccales</taxon>
        <taxon>Oceanipulchritudinaceae</taxon>
        <taxon>Oceanipulchritudo</taxon>
    </lineage>
</organism>
<dbReference type="AlphaFoldDB" id="A0A6B2M3D1"/>
<evidence type="ECO:0000259" key="1">
    <source>
        <dbReference type="Pfam" id="PF03781"/>
    </source>
</evidence>
<dbReference type="GO" id="GO:0120147">
    <property type="term" value="F:formylglycine-generating oxidase activity"/>
    <property type="evidence" value="ECO:0007669"/>
    <property type="project" value="TreeGrafter"/>
</dbReference>
<evidence type="ECO:0000313" key="2">
    <source>
        <dbReference type="EMBL" id="NDV62604.1"/>
    </source>
</evidence>
<name>A0A6B2M3D1_9BACT</name>
<comment type="caution">
    <text evidence="2">The sequence shown here is derived from an EMBL/GenBank/DDBJ whole genome shotgun (WGS) entry which is preliminary data.</text>
</comment>
<dbReference type="PANTHER" id="PTHR23150:SF19">
    <property type="entry name" value="FORMYLGLYCINE-GENERATING ENZYME"/>
    <property type="match status" value="1"/>
</dbReference>